<keyword evidence="1" id="KW-0812">Transmembrane</keyword>
<dbReference type="KEGG" id="shx:MS3_00004045"/>
<reference evidence="2" key="3">
    <citation type="submission" date="2021-06" db="EMBL/GenBank/DDBJ databases">
        <title>Chromosome-level genome assembly for S. haematobium.</title>
        <authorList>
            <person name="Stroehlein A.J."/>
        </authorList>
    </citation>
    <scope>NUCLEOTIDE SEQUENCE</scope>
</reference>
<sequence length="196" mass="22090">MQLCASLSVCPIHFQRLFQISSSAGIWFVLSHSRLLLIVSGERTRNILCRQLLINTCIFWMMAFVVLQVSAPYRRTVLTFVLKIPTLMLAVDSCFELQMFFSYRDAALALPTRPFTSASDPSCSSVILPKYVKVFTSSKSPSSKNWLVHVLLYRRIMLFPLCVLRPTAAEAAATLVVFSCICCYVCDKKSPIICEV</sequence>
<feature type="transmembrane region" description="Helical" evidence="1">
    <location>
        <begin position="52"/>
        <end position="71"/>
    </location>
</feature>
<name>A0A922S519_SCHHA</name>
<dbReference type="AlphaFoldDB" id="A0A922S519"/>
<proteinExistence type="predicted"/>
<organism evidence="2 3">
    <name type="scientific">Schistosoma haematobium</name>
    <name type="common">Blood fluke</name>
    <dbReference type="NCBI Taxonomy" id="6185"/>
    <lineage>
        <taxon>Eukaryota</taxon>
        <taxon>Metazoa</taxon>
        <taxon>Spiralia</taxon>
        <taxon>Lophotrochozoa</taxon>
        <taxon>Platyhelminthes</taxon>
        <taxon>Trematoda</taxon>
        <taxon>Digenea</taxon>
        <taxon>Strigeidida</taxon>
        <taxon>Schistosomatoidea</taxon>
        <taxon>Schistosomatidae</taxon>
        <taxon>Schistosoma</taxon>
    </lineage>
</organism>
<evidence type="ECO:0000313" key="2">
    <source>
        <dbReference type="EMBL" id="KAH9594125.1"/>
    </source>
</evidence>
<dbReference type="CTD" id="75577183"/>
<gene>
    <name evidence="2" type="ORF">MS3_00004045</name>
</gene>
<evidence type="ECO:0000256" key="1">
    <source>
        <dbReference type="SAM" id="Phobius"/>
    </source>
</evidence>
<keyword evidence="1" id="KW-0472">Membrane</keyword>
<reference evidence="2" key="2">
    <citation type="journal article" date="2019" name="Gigascience">
        <title>High-quality Schistosoma haematobium genome achieved by single-molecule and long-range sequencing.</title>
        <authorList>
            <person name="Stroehlein A.J."/>
            <person name="Korhonen P.K."/>
            <person name="Chong T.M."/>
            <person name="Lim Y.L."/>
            <person name="Chan K.G."/>
            <person name="Webster B."/>
            <person name="Rollinson D."/>
            <person name="Brindley P.J."/>
            <person name="Gasser R.B."/>
            <person name="Young N.D."/>
        </authorList>
    </citation>
    <scope>NUCLEOTIDE SEQUENCE</scope>
</reference>
<dbReference type="EMBL" id="AMPZ03000001">
    <property type="protein sequence ID" value="KAH9594125.1"/>
    <property type="molecule type" value="Genomic_DNA"/>
</dbReference>
<evidence type="ECO:0000313" key="3">
    <source>
        <dbReference type="Proteomes" id="UP000471633"/>
    </source>
</evidence>
<keyword evidence="1" id="KW-1133">Transmembrane helix</keyword>
<dbReference type="Proteomes" id="UP000471633">
    <property type="component" value="Unassembled WGS sequence"/>
</dbReference>
<accession>A0A922S519</accession>
<dbReference type="GeneID" id="75577183"/>
<reference evidence="2" key="4">
    <citation type="journal article" date="2022" name="PLoS Pathog.">
        <title>Chromosome-level genome of Schistosoma haematobium underpins genome-wide explorations of molecular variation.</title>
        <authorList>
            <person name="Stroehlein A.J."/>
            <person name="Korhonen P.K."/>
            <person name="Lee V.V."/>
            <person name="Ralph S.A."/>
            <person name="Mentink-Kane M."/>
            <person name="You H."/>
            <person name="McManus D.P."/>
            <person name="Tchuente L.T."/>
            <person name="Stothard J.R."/>
            <person name="Kaur P."/>
            <person name="Dudchenko O."/>
            <person name="Aiden E.L."/>
            <person name="Yang B."/>
            <person name="Yang H."/>
            <person name="Emery A.M."/>
            <person name="Webster B.L."/>
            <person name="Brindley P.J."/>
            <person name="Rollinson D."/>
            <person name="Chang B.C.H."/>
            <person name="Gasser R.B."/>
            <person name="Young N.D."/>
        </authorList>
    </citation>
    <scope>NUCLEOTIDE SEQUENCE</scope>
</reference>
<dbReference type="RefSeq" id="XP_051073299.1">
    <property type="nucleotide sequence ID" value="XM_051211936.1"/>
</dbReference>
<comment type="caution">
    <text evidence="2">The sequence shown here is derived from an EMBL/GenBank/DDBJ whole genome shotgun (WGS) entry which is preliminary data.</text>
</comment>
<keyword evidence="3" id="KW-1185">Reference proteome</keyword>
<protein>
    <submittedName>
        <fullName evidence="2">Uncharacterized protein</fullName>
    </submittedName>
</protein>
<reference evidence="2" key="1">
    <citation type="journal article" date="2012" name="Nat. Genet.">
        <title>Whole-genome sequence of Schistosoma haematobium.</title>
        <authorList>
            <person name="Young N.D."/>
            <person name="Jex A.R."/>
            <person name="Li B."/>
            <person name="Liu S."/>
            <person name="Yang L."/>
            <person name="Xiong Z."/>
            <person name="Li Y."/>
            <person name="Cantacessi C."/>
            <person name="Hall R.S."/>
            <person name="Xu X."/>
            <person name="Chen F."/>
            <person name="Wu X."/>
            <person name="Zerlotini A."/>
            <person name="Oliveira G."/>
            <person name="Hofmann A."/>
            <person name="Zhang G."/>
            <person name="Fang X."/>
            <person name="Kang Y."/>
            <person name="Campbell B.E."/>
            <person name="Loukas A."/>
            <person name="Ranganathan S."/>
            <person name="Rollinson D."/>
            <person name="Rinaldi G."/>
            <person name="Brindley P.J."/>
            <person name="Yang H."/>
            <person name="Wang J."/>
            <person name="Wang J."/>
            <person name="Gasser R.B."/>
        </authorList>
    </citation>
    <scope>NUCLEOTIDE SEQUENCE</scope>
</reference>